<feature type="region of interest" description="Disordered" evidence="1">
    <location>
        <begin position="82"/>
        <end position="126"/>
    </location>
</feature>
<dbReference type="EMBL" id="AP022565">
    <property type="protein sequence ID" value="BBX25689.1"/>
    <property type="molecule type" value="Genomic_DNA"/>
</dbReference>
<evidence type="ECO:0008006" key="4">
    <source>
        <dbReference type="Google" id="ProtNLM"/>
    </source>
</evidence>
<keyword evidence="3" id="KW-1185">Reference proteome</keyword>
<proteinExistence type="predicted"/>
<dbReference type="AlphaFoldDB" id="A0A6N4UMN5"/>
<evidence type="ECO:0000256" key="1">
    <source>
        <dbReference type="SAM" id="MobiDB-lite"/>
    </source>
</evidence>
<organism evidence="2 3">
    <name type="scientific">Mycolicibacterium alvei</name>
    <dbReference type="NCBI Taxonomy" id="67081"/>
    <lineage>
        <taxon>Bacteria</taxon>
        <taxon>Bacillati</taxon>
        <taxon>Actinomycetota</taxon>
        <taxon>Actinomycetes</taxon>
        <taxon>Mycobacteriales</taxon>
        <taxon>Mycobacteriaceae</taxon>
        <taxon>Mycolicibacterium</taxon>
    </lineage>
</organism>
<protein>
    <recommendedName>
        <fullName evidence="4">Antitoxin VbhA domain-containing protein</fullName>
    </recommendedName>
</protein>
<reference evidence="2 3" key="1">
    <citation type="journal article" date="2019" name="Emerg. Microbes Infect.">
        <title>Comprehensive subspecies identification of 175 nontuberculous mycobacteria species based on 7547 genomic profiles.</title>
        <authorList>
            <person name="Matsumoto Y."/>
            <person name="Kinjo T."/>
            <person name="Motooka D."/>
            <person name="Nabeya D."/>
            <person name="Jung N."/>
            <person name="Uechi K."/>
            <person name="Horii T."/>
            <person name="Iida T."/>
            <person name="Fujita J."/>
            <person name="Nakamura S."/>
        </authorList>
    </citation>
    <scope>NUCLEOTIDE SEQUENCE [LARGE SCALE GENOMIC DNA]</scope>
    <source>
        <strain evidence="2 3">JCM 12272</strain>
    </source>
</reference>
<evidence type="ECO:0000313" key="2">
    <source>
        <dbReference type="EMBL" id="BBX25689.1"/>
    </source>
</evidence>
<evidence type="ECO:0000313" key="3">
    <source>
        <dbReference type="Proteomes" id="UP000466906"/>
    </source>
</evidence>
<gene>
    <name evidence="2" type="ORF">MALV_08140</name>
</gene>
<sequence length="126" mass="13355">MTVTGETADHEPGAFAAELAELLHNSSLSAKDQRAVRDAIVDSMLADAIPDRESTQRLIELAAGRITIDEYTSQVLKAADAAGNTVTSSGPPHRQFGQLPNLVAPDNFDDPFPEPENPAQEGNSAT</sequence>
<dbReference type="Proteomes" id="UP000466906">
    <property type="component" value="Chromosome"/>
</dbReference>
<accession>A0A6N4UMN5</accession>
<name>A0A6N4UMN5_9MYCO</name>
<dbReference type="KEGG" id="malv:MALV_08140"/>